<accession>A0A2N9BLI3</accession>
<dbReference type="EMBL" id="LT963352">
    <property type="protein sequence ID" value="SOR84226.1"/>
    <property type="molecule type" value="Genomic_DNA"/>
</dbReference>
<feature type="transmembrane region" description="Helical" evidence="1">
    <location>
        <begin position="49"/>
        <end position="73"/>
    </location>
</feature>
<gene>
    <name evidence="2" type="ORF">SCNRRL3882_7671</name>
</gene>
<proteinExistence type="predicted"/>
<evidence type="ECO:0000313" key="2">
    <source>
        <dbReference type="EMBL" id="SOR84226.1"/>
    </source>
</evidence>
<evidence type="ECO:0000313" key="3">
    <source>
        <dbReference type="Proteomes" id="UP000235464"/>
    </source>
</evidence>
<keyword evidence="1" id="KW-1133">Transmembrane helix</keyword>
<dbReference type="Proteomes" id="UP000235464">
    <property type="component" value="Chromosome I"/>
</dbReference>
<keyword evidence="1" id="KW-0472">Membrane</keyword>
<dbReference type="AlphaFoldDB" id="A0A2N9BLI3"/>
<keyword evidence="3" id="KW-1185">Reference proteome</keyword>
<evidence type="ECO:0000256" key="1">
    <source>
        <dbReference type="SAM" id="Phobius"/>
    </source>
</evidence>
<feature type="transmembrane region" description="Helical" evidence="1">
    <location>
        <begin position="110"/>
        <end position="131"/>
    </location>
</feature>
<keyword evidence="1" id="KW-0812">Transmembrane</keyword>
<name>A0A2N9BLI3_STRCX</name>
<reference evidence="3" key="1">
    <citation type="submission" date="2017-11" db="EMBL/GenBank/DDBJ databases">
        <authorList>
            <person name="Wibberg D."/>
        </authorList>
    </citation>
    <scope>NUCLEOTIDE SEQUENCE [LARGE SCALE GENOMIC DNA]</scope>
</reference>
<sequence length="134" mass="14406">MPGATVVNLSRARLGFLVNNTDPVSGYQAYDPSPGHGRPARDQATSRRVALAICTIADIAAGLLGLWIVLYLLDANQANSFVEFVHGVADWLSGWAQDIFTMDTEGLRVVLNYGLPAVIYLLIGHGIAARLNRA</sequence>
<organism evidence="2 3">
    <name type="scientific">Streptomyces chartreusis NRRL 3882</name>
    <dbReference type="NCBI Taxonomy" id="1079985"/>
    <lineage>
        <taxon>Bacteria</taxon>
        <taxon>Bacillati</taxon>
        <taxon>Actinomycetota</taxon>
        <taxon>Actinomycetes</taxon>
        <taxon>Kitasatosporales</taxon>
        <taxon>Streptomycetaceae</taxon>
        <taxon>Streptomyces</taxon>
    </lineage>
</organism>
<protein>
    <submittedName>
        <fullName evidence="2">Uncharacterized protein</fullName>
    </submittedName>
</protein>